<name>B8MAK6_TALSN</name>
<evidence type="ECO:0000256" key="3">
    <source>
        <dbReference type="ARBA" id="ARBA00022842"/>
    </source>
</evidence>
<evidence type="ECO:0000259" key="5">
    <source>
        <dbReference type="PROSITE" id="PS51706"/>
    </source>
</evidence>
<organism evidence="6 7">
    <name type="scientific">Talaromyces stipitatus (strain ATCC 10500 / CBS 375.48 / QM 6759 / NRRL 1006)</name>
    <name type="common">Penicillium stipitatum</name>
    <dbReference type="NCBI Taxonomy" id="441959"/>
    <lineage>
        <taxon>Eukaryota</taxon>
        <taxon>Fungi</taxon>
        <taxon>Dikarya</taxon>
        <taxon>Ascomycota</taxon>
        <taxon>Pezizomycotina</taxon>
        <taxon>Eurotiomycetes</taxon>
        <taxon>Eurotiomycetidae</taxon>
        <taxon>Eurotiales</taxon>
        <taxon>Trichocomaceae</taxon>
        <taxon>Talaromyces</taxon>
        <taxon>Talaromyces sect. Talaromyces</taxon>
    </lineage>
</organism>
<dbReference type="InParanoid" id="B8MAK6"/>
<keyword evidence="3" id="KW-0460">Magnesium</keyword>
<dbReference type="GeneID" id="8105728"/>
<dbReference type="AlphaFoldDB" id="B8MAK6"/>
<sequence>MFKPKSPYRLCQALLSQTSLQQQQRCFQTHPTLQIHDQKFLHTSFDDLLLTDLAAYWDTTPPNPVQIQSAERFFAHTRHSPVKLYSAAQFRTIPFDSKEPEVAFLGKTNVGKSSLINALVDDEICRSGDKRGKTTEMNAYGIGGTKGGESKIVLLDMPGYGAGSRPEQGEEIMKYLKNRKQLRRTYILIDLLHGIKPHDQQILTLLRQYAIPHQLIVSKVDRILCDKIKSIKHWHYNRKIKLSKLSKLQQELEKLRAYDRIPSNPEDRNYEFAAALAATKGPPPLGEIICVSAMTDVAGSMKKSFLGINALRWSIMQATGFDGSVQSVIPPV</sequence>
<dbReference type="PROSITE" id="PS51706">
    <property type="entry name" value="G_ENGB"/>
    <property type="match status" value="1"/>
</dbReference>
<keyword evidence="1" id="KW-0479">Metal-binding</keyword>
<proteinExistence type="predicted"/>
<dbReference type="GO" id="GO:0005739">
    <property type="term" value="C:mitochondrion"/>
    <property type="evidence" value="ECO:0007669"/>
    <property type="project" value="TreeGrafter"/>
</dbReference>
<dbReference type="Pfam" id="PF01926">
    <property type="entry name" value="MMR_HSR1"/>
    <property type="match status" value="1"/>
</dbReference>
<dbReference type="SUPFAM" id="SSF52540">
    <property type="entry name" value="P-loop containing nucleoside triphosphate hydrolases"/>
    <property type="match status" value="1"/>
</dbReference>
<dbReference type="InterPro" id="IPR030393">
    <property type="entry name" value="G_ENGB_dom"/>
</dbReference>
<dbReference type="Gene3D" id="3.40.50.300">
    <property type="entry name" value="P-loop containing nucleotide triphosphate hydrolases"/>
    <property type="match status" value="1"/>
</dbReference>
<evidence type="ECO:0000313" key="6">
    <source>
        <dbReference type="EMBL" id="EED17430.1"/>
    </source>
</evidence>
<accession>B8MAK6</accession>
<keyword evidence="4" id="KW-0342">GTP-binding</keyword>
<dbReference type="EMBL" id="EQ962655">
    <property type="protein sequence ID" value="EED17430.1"/>
    <property type="molecule type" value="Genomic_DNA"/>
</dbReference>
<dbReference type="GO" id="GO:0005525">
    <property type="term" value="F:GTP binding"/>
    <property type="evidence" value="ECO:0007669"/>
    <property type="project" value="UniProtKB-KW"/>
</dbReference>
<dbReference type="CDD" id="cd01876">
    <property type="entry name" value="YihA_EngB"/>
    <property type="match status" value="1"/>
</dbReference>
<dbReference type="RefSeq" id="XP_002481422.1">
    <property type="nucleotide sequence ID" value="XM_002481377.1"/>
</dbReference>
<dbReference type="eggNOG" id="KOG2486">
    <property type="taxonomic scope" value="Eukaryota"/>
</dbReference>
<dbReference type="HOGENOM" id="CLU_033732_4_1_1"/>
<protein>
    <submittedName>
        <fullName evidence="6">GTP binding protein (EngB), putative</fullName>
    </submittedName>
</protein>
<dbReference type="FunFam" id="3.40.50.300:FF:001874">
    <property type="entry name" value="GTP binding protein (EngB), putative"/>
    <property type="match status" value="1"/>
</dbReference>
<evidence type="ECO:0000256" key="1">
    <source>
        <dbReference type="ARBA" id="ARBA00022723"/>
    </source>
</evidence>
<dbReference type="PhylomeDB" id="B8MAK6"/>
<dbReference type="OMA" id="LCYYWDT"/>
<keyword evidence="2" id="KW-0547">Nucleotide-binding</keyword>
<dbReference type="InterPro" id="IPR027417">
    <property type="entry name" value="P-loop_NTPase"/>
</dbReference>
<evidence type="ECO:0000256" key="2">
    <source>
        <dbReference type="ARBA" id="ARBA00022741"/>
    </source>
</evidence>
<dbReference type="VEuPathDB" id="FungiDB:TSTA_112630"/>
<dbReference type="FunCoup" id="B8MAK6">
    <property type="interactions" value="237"/>
</dbReference>
<dbReference type="InterPro" id="IPR006073">
    <property type="entry name" value="GTP-bd"/>
</dbReference>
<dbReference type="GO" id="GO:0046872">
    <property type="term" value="F:metal ion binding"/>
    <property type="evidence" value="ECO:0007669"/>
    <property type="project" value="UniProtKB-KW"/>
</dbReference>
<dbReference type="STRING" id="441959.B8MAK6"/>
<evidence type="ECO:0000313" key="7">
    <source>
        <dbReference type="Proteomes" id="UP000001745"/>
    </source>
</evidence>
<dbReference type="Proteomes" id="UP000001745">
    <property type="component" value="Unassembled WGS sequence"/>
</dbReference>
<dbReference type="OrthoDB" id="391988at2759"/>
<dbReference type="PANTHER" id="PTHR46498">
    <property type="entry name" value="GTP-BINDING PROTEIN 8"/>
    <property type="match status" value="1"/>
</dbReference>
<dbReference type="PANTHER" id="PTHR46498:SF1">
    <property type="entry name" value="GTP-BINDING PROTEIN 8"/>
    <property type="match status" value="1"/>
</dbReference>
<gene>
    <name evidence="6" type="ORF">TSTA_112630</name>
</gene>
<keyword evidence="7" id="KW-1185">Reference proteome</keyword>
<dbReference type="InterPro" id="IPR052279">
    <property type="entry name" value="EngB_GTPase"/>
</dbReference>
<dbReference type="PRINTS" id="PR00326">
    <property type="entry name" value="GTP1OBG"/>
</dbReference>
<reference evidence="7" key="1">
    <citation type="journal article" date="2015" name="Genome Announc.">
        <title>Genome sequence of the AIDS-associated pathogen Penicillium marneffei (ATCC18224) and its near taxonomic relative Talaromyces stipitatus (ATCC10500).</title>
        <authorList>
            <person name="Nierman W.C."/>
            <person name="Fedorova-Abrams N.D."/>
            <person name="Andrianopoulos A."/>
        </authorList>
    </citation>
    <scope>NUCLEOTIDE SEQUENCE [LARGE SCALE GENOMIC DNA]</scope>
    <source>
        <strain evidence="7">ATCC 10500 / CBS 375.48 / QM 6759 / NRRL 1006</strain>
    </source>
</reference>
<evidence type="ECO:0000256" key="4">
    <source>
        <dbReference type="ARBA" id="ARBA00023134"/>
    </source>
</evidence>
<feature type="domain" description="EngB-type G" evidence="5">
    <location>
        <begin position="98"/>
        <end position="258"/>
    </location>
</feature>